<sequence length="249" mass="27372">MIAFALSLSLAASPWMNLTEPERRASVAKMSKEELEQAIRETPSDVLLKMSEKAITALGPYQYVMVKQERIRGALQGEQTIRTTIQDSPSAIRLEYLKGPAAGRKIIFNASVKKNEFRVREAGMLSIIPIWLPIDSELVKGDSNHTVPEAGLGSLVRRLQLDQGRAGDRLQVKHEGWTDGGHFCSVFSLPDGGKGFDHASTRICMDPKAGLPMKVEGFDAKGALIERYAFSDVKSITVEANTFDPEKGL</sequence>
<evidence type="ECO:0000313" key="2">
    <source>
        <dbReference type="Proteomes" id="UP000249061"/>
    </source>
</evidence>
<evidence type="ECO:0000313" key="1">
    <source>
        <dbReference type="EMBL" id="PZR16605.1"/>
    </source>
</evidence>
<gene>
    <name evidence="1" type="ORF">DI536_05440</name>
</gene>
<accession>A0A2W5TZ73</accession>
<name>A0A2W5TZ73_9BACT</name>
<comment type="caution">
    <text evidence="1">The sequence shown here is derived from an EMBL/GenBank/DDBJ whole genome shotgun (WGS) entry which is preliminary data.</text>
</comment>
<reference evidence="1 2" key="1">
    <citation type="submission" date="2017-08" db="EMBL/GenBank/DDBJ databases">
        <title>Infants hospitalized years apart are colonized by the same room-sourced microbial strains.</title>
        <authorList>
            <person name="Brooks B."/>
            <person name="Olm M.R."/>
            <person name="Firek B.A."/>
            <person name="Baker R."/>
            <person name="Thomas B.C."/>
            <person name="Morowitz M.J."/>
            <person name="Banfield J.F."/>
        </authorList>
    </citation>
    <scope>NUCLEOTIDE SEQUENCE [LARGE SCALE GENOMIC DNA]</scope>
    <source>
        <strain evidence="1">S2_003_000_R2_14</strain>
    </source>
</reference>
<dbReference type="InterPro" id="IPR011465">
    <property type="entry name" value="DUF1571"/>
</dbReference>
<dbReference type="Pfam" id="PF07608">
    <property type="entry name" value="DUF1571"/>
    <property type="match status" value="1"/>
</dbReference>
<evidence type="ECO:0008006" key="3">
    <source>
        <dbReference type="Google" id="ProtNLM"/>
    </source>
</evidence>
<proteinExistence type="predicted"/>
<dbReference type="AlphaFoldDB" id="A0A2W5TZ73"/>
<organism evidence="1 2">
    <name type="scientific">Archangium gephyra</name>
    <dbReference type="NCBI Taxonomy" id="48"/>
    <lineage>
        <taxon>Bacteria</taxon>
        <taxon>Pseudomonadati</taxon>
        <taxon>Myxococcota</taxon>
        <taxon>Myxococcia</taxon>
        <taxon>Myxococcales</taxon>
        <taxon>Cystobacterineae</taxon>
        <taxon>Archangiaceae</taxon>
        <taxon>Archangium</taxon>
    </lineage>
</organism>
<dbReference type="Proteomes" id="UP000249061">
    <property type="component" value="Unassembled WGS sequence"/>
</dbReference>
<protein>
    <recommendedName>
        <fullName evidence="3">Outer membrane lipoprotein-sorting protein</fullName>
    </recommendedName>
</protein>
<dbReference type="EMBL" id="QFQP01000003">
    <property type="protein sequence ID" value="PZR16605.1"/>
    <property type="molecule type" value="Genomic_DNA"/>
</dbReference>